<evidence type="ECO:0000313" key="3">
    <source>
        <dbReference type="Proteomes" id="UP001500596"/>
    </source>
</evidence>
<comment type="caution">
    <text evidence="2">The sequence shown here is derived from an EMBL/GenBank/DDBJ whole genome shotgun (WGS) entry which is preliminary data.</text>
</comment>
<dbReference type="Proteomes" id="UP001500596">
    <property type="component" value="Unassembled WGS sequence"/>
</dbReference>
<dbReference type="RefSeq" id="WP_344054933.1">
    <property type="nucleotide sequence ID" value="NZ_BAAAPK010000001.1"/>
</dbReference>
<name>A0ABP4SZ22_9MICO</name>
<dbReference type="SUPFAM" id="SSF53474">
    <property type="entry name" value="alpha/beta-Hydrolases"/>
    <property type="match status" value="1"/>
</dbReference>
<evidence type="ECO:0000313" key="2">
    <source>
        <dbReference type="EMBL" id="GAA1679594.1"/>
    </source>
</evidence>
<gene>
    <name evidence="2" type="ORF">GCM10009807_24340</name>
</gene>
<evidence type="ECO:0000256" key="1">
    <source>
        <dbReference type="SAM" id="MobiDB-lite"/>
    </source>
</evidence>
<protein>
    <recommendedName>
        <fullName evidence="4">Alpha/beta hydrolase</fullName>
    </recommendedName>
</protein>
<dbReference type="EMBL" id="BAAAPK010000001">
    <property type="protein sequence ID" value="GAA1679594.1"/>
    <property type="molecule type" value="Genomic_DNA"/>
</dbReference>
<dbReference type="Gene3D" id="3.40.50.1820">
    <property type="entry name" value="alpha/beta hydrolase"/>
    <property type="match status" value="1"/>
</dbReference>
<feature type="region of interest" description="Disordered" evidence="1">
    <location>
        <begin position="588"/>
        <end position="618"/>
    </location>
</feature>
<feature type="region of interest" description="Disordered" evidence="1">
    <location>
        <begin position="55"/>
        <end position="76"/>
    </location>
</feature>
<organism evidence="2 3">
    <name type="scientific">Microbacterium lacus</name>
    <dbReference type="NCBI Taxonomy" id="415217"/>
    <lineage>
        <taxon>Bacteria</taxon>
        <taxon>Bacillati</taxon>
        <taxon>Actinomycetota</taxon>
        <taxon>Actinomycetes</taxon>
        <taxon>Micrococcales</taxon>
        <taxon>Microbacteriaceae</taxon>
        <taxon>Microbacterium</taxon>
    </lineage>
</organism>
<dbReference type="InterPro" id="IPR029058">
    <property type="entry name" value="AB_hydrolase_fold"/>
</dbReference>
<reference evidence="3" key="1">
    <citation type="journal article" date="2019" name="Int. J. Syst. Evol. Microbiol.">
        <title>The Global Catalogue of Microorganisms (GCM) 10K type strain sequencing project: providing services to taxonomists for standard genome sequencing and annotation.</title>
        <authorList>
            <consortium name="The Broad Institute Genomics Platform"/>
            <consortium name="The Broad Institute Genome Sequencing Center for Infectious Disease"/>
            <person name="Wu L."/>
            <person name="Ma J."/>
        </authorList>
    </citation>
    <scope>NUCLEOTIDE SEQUENCE [LARGE SCALE GENOMIC DNA]</scope>
    <source>
        <strain evidence="3">JCM 15575</strain>
    </source>
</reference>
<accession>A0ABP4SZ22</accession>
<evidence type="ECO:0008006" key="4">
    <source>
        <dbReference type="Google" id="ProtNLM"/>
    </source>
</evidence>
<keyword evidence="3" id="KW-1185">Reference proteome</keyword>
<sequence>MSDKPILLFLHGVGTGDPDGHWKVRLSESLRSIGYPGLESVKVIAPRYAHALKRADEPESLPPLTGRPPTGDAARQNRREFERRIAAIEFRLGSQDRGPGLLGGDALVDFAVAVPFFEQARNYLKDPQIRAQVLNRILSKLPDHGRIVLVGHSLGSVIAADLVRRLPSGVEVVGMVTVGSPLASASFGVDKLRETLQEPPTNLAWWVSFWDWHDPVAARRGVSSAFPWMIDFQVRTRALGPVAPHQAVEYFSHDVVAEAVGFALFGSRSKELAPVETGVEVPLDTAESFALLALRYAHLIKMRLEGDKRDRYTGALRSVQAMLIDVLKAKREESGRPLPSAVARLSFDLSDPRAVALEPLPARHLSKEEAVVQLTVIASENVILPFEITVPPETRQKAIEELAAEMGLGSVFGTDLFSAAKAAQEALGGSRGVNWVKWGAIGAGAAAVVVATGGLALAAGAGLAGAAAITSALAAFGPGGMIGGLLTAGTLVTAGGGGIAFGLASPGTSAATMEAVVLRQLTAEILRKRQGLESDPSVWRNLVVMEMELRREHERFDEFSDDTAPSIKELKQKITTVERALAHMKALGLEPGGPIDEDASPAESARDPWYRRVVPNRP</sequence>
<proteinExistence type="predicted"/>